<comment type="function">
    <text evidence="6">Has immunoglobulin-binding and hemagglutination properties, and can bind to mannose. Essential for virulence. May be involved in LPS biosynthesis or polysaccharide transport.</text>
</comment>
<accession>A0A1E3GY49</accession>
<keyword evidence="4" id="KW-0472">Membrane</keyword>
<name>A0A1E3GY49_9HYPH</name>
<dbReference type="Pfam" id="PF07886">
    <property type="entry name" value="BA14K"/>
    <property type="match status" value="1"/>
</dbReference>
<comment type="caution">
    <text evidence="7">The sequence shown here is derived from an EMBL/GenBank/DDBJ whole genome shotgun (WGS) entry which is preliminary data.</text>
</comment>
<sequence>MNTSIETIKSASRRGLSALLAATMAVGSITVVSLPLTTTEASAGDRIWYRDRGHHRHYRPGPVARRHVWGSHAPRYVNRRYYGGRYYYGNRGYSNGDLAAAGVVGLAAGALLGAAVTAPPRVTYAPAPAYSANGVPGAGGYPPFSAGWHSYCSSKYRSFDAGSGTYLGYDGYRHYCQ</sequence>
<gene>
    <name evidence="7" type="ORF">A6302_03704</name>
</gene>
<proteinExistence type="inferred from homology"/>
<evidence type="ECO:0000256" key="1">
    <source>
        <dbReference type="ARBA" id="ARBA00004167"/>
    </source>
</evidence>
<dbReference type="OrthoDB" id="7889197at2"/>
<dbReference type="AlphaFoldDB" id="A0A1E3GY49"/>
<evidence type="ECO:0000256" key="5">
    <source>
        <dbReference type="ARBA" id="ARBA00022734"/>
    </source>
</evidence>
<evidence type="ECO:0000313" key="7">
    <source>
        <dbReference type="EMBL" id="ODN68980.1"/>
    </source>
</evidence>
<evidence type="ECO:0000256" key="6">
    <source>
        <dbReference type="ARBA" id="ARBA00025321"/>
    </source>
</evidence>
<evidence type="ECO:0000313" key="8">
    <source>
        <dbReference type="Proteomes" id="UP000094622"/>
    </source>
</evidence>
<comment type="subcellular location">
    <subcellularLocation>
        <location evidence="1">Membrane</location>
        <topology evidence="1">Single-pass membrane protein</topology>
    </subcellularLocation>
</comment>
<organism evidence="7 8">
    <name type="scientific">Methylobrevis pamukkalensis</name>
    <dbReference type="NCBI Taxonomy" id="1439726"/>
    <lineage>
        <taxon>Bacteria</taxon>
        <taxon>Pseudomonadati</taxon>
        <taxon>Pseudomonadota</taxon>
        <taxon>Alphaproteobacteria</taxon>
        <taxon>Hyphomicrobiales</taxon>
        <taxon>Pleomorphomonadaceae</taxon>
        <taxon>Methylobrevis</taxon>
    </lineage>
</organism>
<dbReference type="RefSeq" id="WP_069307980.1">
    <property type="nucleotide sequence ID" value="NZ_MCRJ01000118.1"/>
</dbReference>
<dbReference type="GO" id="GO:0016020">
    <property type="term" value="C:membrane"/>
    <property type="evidence" value="ECO:0007669"/>
    <property type="project" value="UniProtKB-SubCell"/>
</dbReference>
<dbReference type="Proteomes" id="UP000094622">
    <property type="component" value="Unassembled WGS sequence"/>
</dbReference>
<comment type="similarity">
    <text evidence="2">Belongs to the BA14k family.</text>
</comment>
<evidence type="ECO:0000256" key="3">
    <source>
        <dbReference type="ARBA" id="ARBA00020552"/>
    </source>
</evidence>
<dbReference type="EMBL" id="MCRJ01000118">
    <property type="protein sequence ID" value="ODN68980.1"/>
    <property type="molecule type" value="Genomic_DNA"/>
</dbReference>
<evidence type="ECO:0000256" key="2">
    <source>
        <dbReference type="ARBA" id="ARBA00010270"/>
    </source>
</evidence>
<dbReference type="InterPro" id="IPR012413">
    <property type="entry name" value="BA14K"/>
</dbReference>
<evidence type="ECO:0000256" key="4">
    <source>
        <dbReference type="ARBA" id="ARBA00022475"/>
    </source>
</evidence>
<keyword evidence="5" id="KW-0430">Lectin</keyword>
<keyword evidence="8" id="KW-1185">Reference proteome</keyword>
<protein>
    <recommendedName>
        <fullName evidence="3">Lectin-like protein BA14k</fullName>
    </recommendedName>
</protein>
<reference evidence="7 8" key="1">
    <citation type="submission" date="2016-07" db="EMBL/GenBank/DDBJ databases">
        <title>Draft Genome Sequence of Methylobrevis pamukkalensis PK2.</title>
        <authorList>
            <person name="Vasilenko O.V."/>
            <person name="Doronina N.V."/>
            <person name="Shmareva M.N."/>
            <person name="Tarlachkov S.V."/>
            <person name="Mustakhimov I."/>
            <person name="Trotsenko Y.A."/>
        </authorList>
    </citation>
    <scope>NUCLEOTIDE SEQUENCE [LARGE SCALE GENOMIC DNA]</scope>
    <source>
        <strain evidence="7 8">PK2</strain>
    </source>
</reference>
<dbReference type="GO" id="GO:0030246">
    <property type="term" value="F:carbohydrate binding"/>
    <property type="evidence" value="ECO:0007669"/>
    <property type="project" value="UniProtKB-KW"/>
</dbReference>
<keyword evidence="4" id="KW-1003">Cell membrane</keyword>